<feature type="domain" description="Protein root UVB sensitive/RUS" evidence="2">
    <location>
        <begin position="1"/>
        <end position="50"/>
    </location>
</feature>
<accession>A0A175YMC3</accession>
<evidence type="ECO:0000259" key="2">
    <source>
        <dbReference type="Pfam" id="PF04884"/>
    </source>
</evidence>
<dbReference type="Gramene" id="KZM84749">
    <property type="protein sequence ID" value="KZM84749"/>
    <property type="gene ID" value="DCAR_027829"/>
</dbReference>
<comment type="similarity">
    <text evidence="1">Belongs to the RUS1 family.</text>
</comment>
<dbReference type="Proteomes" id="UP000077755">
    <property type="component" value="Chromosome 8"/>
</dbReference>
<dbReference type="InterPro" id="IPR006968">
    <property type="entry name" value="RUS_fam"/>
</dbReference>
<evidence type="ECO:0000313" key="3">
    <source>
        <dbReference type="EMBL" id="KZM84749.1"/>
    </source>
</evidence>
<dbReference type="PANTHER" id="PTHR12770">
    <property type="entry name" value="RUS1 FAMILY PROTEIN C16ORF58"/>
    <property type="match status" value="1"/>
</dbReference>
<dbReference type="EMBL" id="LNRQ01000008">
    <property type="protein sequence ID" value="KZM84749.1"/>
    <property type="molecule type" value="Genomic_DNA"/>
</dbReference>
<reference evidence="3" key="1">
    <citation type="journal article" date="2016" name="Nat. Genet.">
        <title>A high-quality carrot genome assembly provides new insights into carotenoid accumulation and asterid genome evolution.</title>
        <authorList>
            <person name="Iorizzo M."/>
            <person name="Ellison S."/>
            <person name="Senalik D."/>
            <person name="Zeng P."/>
            <person name="Satapoomin P."/>
            <person name="Huang J."/>
            <person name="Bowman M."/>
            <person name="Iovene M."/>
            <person name="Sanseverino W."/>
            <person name="Cavagnaro P."/>
            <person name="Yildiz M."/>
            <person name="Macko-Podgorni A."/>
            <person name="Moranska E."/>
            <person name="Grzebelus E."/>
            <person name="Grzebelus D."/>
            <person name="Ashrafi H."/>
            <person name="Zheng Z."/>
            <person name="Cheng S."/>
            <person name="Spooner D."/>
            <person name="Van Deynze A."/>
            <person name="Simon P."/>
        </authorList>
    </citation>
    <scope>NUCLEOTIDE SEQUENCE [LARGE SCALE GENOMIC DNA]</scope>
    <source>
        <tissue evidence="3">Leaf</tissue>
    </source>
</reference>
<gene>
    <name evidence="3" type="ORF">DCAR_027829</name>
    <name evidence="4" type="ORF">DCAR_0831633</name>
</gene>
<proteinExistence type="inferred from homology"/>
<dbReference type="AlphaFoldDB" id="A0A175YMC3"/>
<evidence type="ECO:0000313" key="4">
    <source>
        <dbReference type="EMBL" id="WOH12134.1"/>
    </source>
</evidence>
<name>A0A175YMC3_DAUCS</name>
<dbReference type="PANTHER" id="PTHR12770:SF29">
    <property type="entry name" value="PROTEIN ROOT UVB SENSITIVE 4"/>
    <property type="match status" value="1"/>
</dbReference>
<dbReference type="EMBL" id="CP093350">
    <property type="protein sequence ID" value="WOH12134.1"/>
    <property type="molecule type" value="Genomic_DNA"/>
</dbReference>
<organism evidence="3">
    <name type="scientific">Daucus carota subsp. sativus</name>
    <name type="common">Carrot</name>
    <dbReference type="NCBI Taxonomy" id="79200"/>
    <lineage>
        <taxon>Eukaryota</taxon>
        <taxon>Viridiplantae</taxon>
        <taxon>Streptophyta</taxon>
        <taxon>Embryophyta</taxon>
        <taxon>Tracheophyta</taxon>
        <taxon>Spermatophyta</taxon>
        <taxon>Magnoliopsida</taxon>
        <taxon>eudicotyledons</taxon>
        <taxon>Gunneridae</taxon>
        <taxon>Pentapetalae</taxon>
        <taxon>asterids</taxon>
        <taxon>campanulids</taxon>
        <taxon>Apiales</taxon>
        <taxon>Apiaceae</taxon>
        <taxon>Apioideae</taxon>
        <taxon>Scandiceae</taxon>
        <taxon>Daucinae</taxon>
        <taxon>Daucus</taxon>
        <taxon>Daucus sect. Daucus</taxon>
    </lineage>
</organism>
<evidence type="ECO:0000256" key="1">
    <source>
        <dbReference type="ARBA" id="ARBA00007558"/>
    </source>
</evidence>
<dbReference type="STRING" id="79200.A0A175YMC3"/>
<dbReference type="Pfam" id="PF04884">
    <property type="entry name" value="UVB_sens_prot"/>
    <property type="match status" value="1"/>
</dbReference>
<evidence type="ECO:0000313" key="5">
    <source>
        <dbReference type="Proteomes" id="UP000077755"/>
    </source>
</evidence>
<dbReference type="InterPro" id="IPR054549">
    <property type="entry name" value="UVB_sens_RUS_dom"/>
</dbReference>
<sequence length="146" mass="15997">MFRAIGIGYAHSLPSAAALNWVLKDGLGRLSRCIYTACLASVFDTNLKVYLEHLLVIYVSMPSAGSALCQRLAIEEIVGMLGLDLNKFAPSCLRSPHPNTPERHQCSQKQEGSASWITQEIMESRSKTNDSTHYSLARGKNLLSAS</sequence>
<keyword evidence="5" id="KW-1185">Reference proteome</keyword>
<reference evidence="4" key="2">
    <citation type="submission" date="2022-03" db="EMBL/GenBank/DDBJ databases">
        <title>Draft title - Genomic analysis of global carrot germplasm unveils the trajectory of domestication and the origin of high carotenoid orange carrot.</title>
        <authorList>
            <person name="Iorizzo M."/>
            <person name="Ellison S."/>
            <person name="Senalik D."/>
            <person name="Macko-Podgorni A."/>
            <person name="Grzebelus D."/>
            <person name="Bostan H."/>
            <person name="Rolling W."/>
            <person name="Curaba J."/>
            <person name="Simon P."/>
        </authorList>
    </citation>
    <scope>NUCLEOTIDE SEQUENCE</scope>
    <source>
        <tissue evidence="4">Leaf</tissue>
    </source>
</reference>
<protein>
    <recommendedName>
        <fullName evidence="2">Protein root UVB sensitive/RUS domain-containing protein</fullName>
    </recommendedName>
</protein>